<feature type="region of interest" description="Disordered" evidence="1">
    <location>
        <begin position="300"/>
        <end position="332"/>
    </location>
</feature>
<gene>
    <name evidence="3" type="ORF">LARSCL_LOCUS271</name>
</gene>
<evidence type="ECO:0000256" key="1">
    <source>
        <dbReference type="SAM" id="MobiDB-lite"/>
    </source>
</evidence>
<dbReference type="AlphaFoldDB" id="A0AAV1YTQ5"/>
<feature type="transmembrane region" description="Helical" evidence="2">
    <location>
        <begin position="135"/>
        <end position="154"/>
    </location>
</feature>
<keyword evidence="2" id="KW-0812">Transmembrane</keyword>
<organism evidence="3 4">
    <name type="scientific">Larinioides sclopetarius</name>
    <dbReference type="NCBI Taxonomy" id="280406"/>
    <lineage>
        <taxon>Eukaryota</taxon>
        <taxon>Metazoa</taxon>
        <taxon>Ecdysozoa</taxon>
        <taxon>Arthropoda</taxon>
        <taxon>Chelicerata</taxon>
        <taxon>Arachnida</taxon>
        <taxon>Araneae</taxon>
        <taxon>Araneomorphae</taxon>
        <taxon>Entelegynae</taxon>
        <taxon>Araneoidea</taxon>
        <taxon>Araneidae</taxon>
        <taxon>Larinioides</taxon>
    </lineage>
</organism>
<dbReference type="Proteomes" id="UP001497382">
    <property type="component" value="Unassembled WGS sequence"/>
</dbReference>
<evidence type="ECO:0000256" key="2">
    <source>
        <dbReference type="SAM" id="Phobius"/>
    </source>
</evidence>
<evidence type="ECO:0000313" key="4">
    <source>
        <dbReference type="Proteomes" id="UP001497382"/>
    </source>
</evidence>
<keyword evidence="2" id="KW-1133">Transmembrane helix</keyword>
<feature type="transmembrane region" description="Helical" evidence="2">
    <location>
        <begin position="160"/>
        <end position="180"/>
    </location>
</feature>
<keyword evidence="4" id="KW-1185">Reference proteome</keyword>
<proteinExistence type="predicted"/>
<name>A0AAV1YTQ5_9ARAC</name>
<keyword evidence="2" id="KW-0472">Membrane</keyword>
<comment type="caution">
    <text evidence="3">The sequence shown here is derived from an EMBL/GenBank/DDBJ whole genome shotgun (WGS) entry which is preliminary data.</text>
</comment>
<dbReference type="EMBL" id="CAXIEN010000001">
    <property type="protein sequence ID" value="CAL1261213.1"/>
    <property type="molecule type" value="Genomic_DNA"/>
</dbReference>
<reference evidence="3 4" key="1">
    <citation type="submission" date="2024-04" db="EMBL/GenBank/DDBJ databases">
        <authorList>
            <person name="Rising A."/>
            <person name="Reimegard J."/>
            <person name="Sonavane S."/>
            <person name="Akerstrom W."/>
            <person name="Nylinder S."/>
            <person name="Hedman E."/>
            <person name="Kallberg Y."/>
        </authorList>
    </citation>
    <scope>NUCLEOTIDE SEQUENCE [LARGE SCALE GENOMIC DNA]</scope>
</reference>
<accession>A0AAV1YTQ5</accession>
<sequence>MGGQPWDNGRGNPRRMAGAVWSDSRRIRRVAFQITVRTAGENRDVSSVWEGDGMKQYHVSTSFYFAVWPREDQEEGAHFPDTNLGVPHGQSVNAISMWFVCVFYVDANVVENMHWCNRGFLEEPNYGDSLAPTEMGYVFGVLILTVWIVVEIEVEMDRKGFARVASVFILFIFPSFRLFARAAEKRFRTTQSGVPQWWMLNMQINSAVPLGKTESPSAQLFTALSNNSFLTTKIIRTLDAKKSRSIVEGSKAVDPGCGAPGTMCECSCSYVISVQLQLLELFQFQTLVLDHLISWEGGTKMSKEKSDAERSDERISDADDQRRAEHTNKITKENVQFIDYPHSKRNNTPTTKVNKKHLRTQTLDSFFG</sequence>
<protein>
    <submittedName>
        <fullName evidence="3">Uncharacterized protein</fullName>
    </submittedName>
</protein>
<evidence type="ECO:0000313" key="3">
    <source>
        <dbReference type="EMBL" id="CAL1261213.1"/>
    </source>
</evidence>
<feature type="compositionally biased region" description="Basic and acidic residues" evidence="1">
    <location>
        <begin position="301"/>
        <end position="332"/>
    </location>
</feature>